<dbReference type="STRING" id="1220188.A0A4S3J5B9"/>
<dbReference type="InterPro" id="IPR051604">
    <property type="entry name" value="Ergot_Alk_Oxidoreductase"/>
</dbReference>
<evidence type="ECO:0000259" key="1">
    <source>
        <dbReference type="Pfam" id="PF05368"/>
    </source>
</evidence>
<dbReference type="Pfam" id="PF05368">
    <property type="entry name" value="NmrA"/>
    <property type="match status" value="1"/>
</dbReference>
<evidence type="ECO:0000313" key="2">
    <source>
        <dbReference type="EMBL" id="KAA8652645.1"/>
    </source>
</evidence>
<comment type="caution">
    <text evidence="3">The sequence shown here is derived from an EMBL/GenBank/DDBJ whole genome shotgun (WGS) entry which is preliminary data.</text>
</comment>
<evidence type="ECO:0000313" key="4">
    <source>
        <dbReference type="Proteomes" id="UP000308092"/>
    </source>
</evidence>
<dbReference type="Gene3D" id="3.40.50.720">
    <property type="entry name" value="NAD(P)-binding Rossmann-like Domain"/>
    <property type="match status" value="1"/>
</dbReference>
<dbReference type="InterPro" id="IPR036291">
    <property type="entry name" value="NAD(P)-bd_dom_sf"/>
</dbReference>
<sequence>MSTSKVIIFGATGGVGSATARSAQEHGAKVFLAMRNLGKPIPDLSLEQEQAGGFERVRADLTDPDTVREAVVKTGAKLAFIYAVMGSSDKMRPSIAALKSAGIEFVVLLSSSSVEGNPRDISPSDFIAFAHAEVEIALEEIFGTDRFIAVRPGFFASNSLWWKSSIDHGEVKLPYPELKFDWISPQDIGRVCGMLLANGSQGIKGVKIPNFVYLFGPEKLSMKDAIAIIARATGKNIQVTQVDEQEGLHVMVTQHGIPEPVAEYLIKGFREYDKNGGLFNTPVYEQAVGNIEKYTNGQPTMFYQWVEENRRDFGA</sequence>
<protein>
    <recommendedName>
        <fullName evidence="1">NmrA-like domain-containing protein</fullName>
    </recommendedName>
</protein>
<dbReference type="SUPFAM" id="SSF51735">
    <property type="entry name" value="NAD(P)-binding Rossmann-fold domains"/>
    <property type="match status" value="1"/>
</dbReference>
<dbReference type="PANTHER" id="PTHR43162">
    <property type="match status" value="1"/>
</dbReference>
<reference evidence="3 4" key="1">
    <citation type="submission" date="2019-03" db="EMBL/GenBank/DDBJ databases">
        <title>The genome sequence of a newly discovered highly antifungal drug resistant Aspergillus species, Aspergillus tanneri NIH 1004.</title>
        <authorList>
            <person name="Mounaud S."/>
            <person name="Singh I."/>
            <person name="Joardar V."/>
            <person name="Pakala S."/>
            <person name="Pakala S."/>
            <person name="Venepally P."/>
            <person name="Hoover J."/>
            <person name="Nierman W."/>
            <person name="Chung J."/>
            <person name="Losada L."/>
        </authorList>
    </citation>
    <scope>NUCLEOTIDE SEQUENCE [LARGE SCALE GENOMIC DNA]</scope>
    <source>
        <strain evidence="3 4">NIH1004</strain>
    </source>
</reference>
<dbReference type="PANTHER" id="PTHR43162:SF1">
    <property type="entry name" value="PRESTALK A DIFFERENTIATION PROTEIN A"/>
    <property type="match status" value="1"/>
</dbReference>
<reference evidence="2 5" key="2">
    <citation type="submission" date="2019-08" db="EMBL/GenBank/DDBJ databases">
        <title>The genome sequence of a newly discovered highly antifungal drug resistant Aspergillus species, Aspergillus tanneri NIH 1004.</title>
        <authorList>
            <person name="Mounaud S."/>
            <person name="Singh I."/>
            <person name="Joardar V."/>
            <person name="Pakala S."/>
            <person name="Pakala S."/>
            <person name="Venepally P."/>
            <person name="Chung J.K."/>
            <person name="Losada L."/>
            <person name="Nierman W.C."/>
        </authorList>
    </citation>
    <scope>NUCLEOTIDE SEQUENCE [LARGE SCALE GENOMIC DNA]</scope>
    <source>
        <strain evidence="2 5">NIH1004</strain>
    </source>
</reference>
<dbReference type="EMBL" id="QUQM01000002">
    <property type="protein sequence ID" value="KAA8652645.1"/>
    <property type="molecule type" value="Genomic_DNA"/>
</dbReference>
<feature type="domain" description="NmrA-like" evidence="1">
    <location>
        <begin position="3"/>
        <end position="277"/>
    </location>
</feature>
<organism evidence="3 4">
    <name type="scientific">Aspergillus tanneri</name>
    <dbReference type="NCBI Taxonomy" id="1220188"/>
    <lineage>
        <taxon>Eukaryota</taxon>
        <taxon>Fungi</taxon>
        <taxon>Dikarya</taxon>
        <taxon>Ascomycota</taxon>
        <taxon>Pezizomycotina</taxon>
        <taxon>Eurotiomycetes</taxon>
        <taxon>Eurotiomycetidae</taxon>
        <taxon>Eurotiales</taxon>
        <taxon>Aspergillaceae</taxon>
        <taxon>Aspergillus</taxon>
        <taxon>Aspergillus subgen. Circumdati</taxon>
    </lineage>
</organism>
<gene>
    <name evidence="2" type="ORF">ATNIH1004_001550</name>
    <name evidence="3" type="ORF">EYZ11_012563</name>
</gene>
<keyword evidence="4" id="KW-1185">Reference proteome</keyword>
<dbReference type="InterPro" id="IPR008030">
    <property type="entry name" value="NmrA-like"/>
</dbReference>
<dbReference type="Proteomes" id="UP000308092">
    <property type="component" value="Unassembled WGS sequence"/>
</dbReference>
<name>A0A4S3J5B9_9EURO</name>
<dbReference type="VEuPathDB" id="FungiDB:EYZ11_012563"/>
<proteinExistence type="predicted"/>
<dbReference type="Proteomes" id="UP000324241">
    <property type="component" value="Unassembled WGS sequence"/>
</dbReference>
<dbReference type="GeneID" id="54324252"/>
<evidence type="ECO:0000313" key="3">
    <source>
        <dbReference type="EMBL" id="THC87991.1"/>
    </source>
</evidence>
<dbReference type="AlphaFoldDB" id="A0A4S3J5B9"/>
<dbReference type="OrthoDB" id="419598at2759"/>
<dbReference type="RefSeq" id="XP_033432006.1">
    <property type="nucleotide sequence ID" value="XM_033566249.1"/>
</dbReference>
<accession>A0A4S3J5B9</accession>
<evidence type="ECO:0000313" key="5">
    <source>
        <dbReference type="Proteomes" id="UP000324241"/>
    </source>
</evidence>
<dbReference type="EMBL" id="SOSA01000968">
    <property type="protein sequence ID" value="THC87991.1"/>
    <property type="molecule type" value="Genomic_DNA"/>
</dbReference>